<evidence type="ECO:0000313" key="3">
    <source>
        <dbReference type="Proteomes" id="UP001501866"/>
    </source>
</evidence>
<comment type="caution">
    <text evidence="2">The sequence shown here is derived from an EMBL/GenBank/DDBJ whole genome shotgun (WGS) entry which is preliminary data.</text>
</comment>
<proteinExistence type="predicted"/>
<evidence type="ECO:0000313" key="2">
    <source>
        <dbReference type="EMBL" id="GAA3158383.1"/>
    </source>
</evidence>
<organism evidence="2 3">
    <name type="scientific">Streptomyces virens</name>
    <dbReference type="NCBI Taxonomy" id="285572"/>
    <lineage>
        <taxon>Bacteria</taxon>
        <taxon>Bacillati</taxon>
        <taxon>Actinomycetota</taxon>
        <taxon>Actinomycetes</taxon>
        <taxon>Kitasatosporales</taxon>
        <taxon>Streptomycetaceae</taxon>
        <taxon>Streptomyces</taxon>
    </lineage>
</organism>
<reference evidence="3" key="1">
    <citation type="journal article" date="2019" name="Int. J. Syst. Evol. Microbiol.">
        <title>The Global Catalogue of Microorganisms (GCM) 10K type strain sequencing project: providing services to taxonomists for standard genome sequencing and annotation.</title>
        <authorList>
            <consortium name="The Broad Institute Genomics Platform"/>
            <consortium name="The Broad Institute Genome Sequencing Center for Infectious Disease"/>
            <person name="Wu L."/>
            <person name="Ma J."/>
        </authorList>
    </citation>
    <scope>NUCLEOTIDE SEQUENCE [LARGE SCALE GENOMIC DNA]</scope>
    <source>
        <strain evidence="3">JCM 9095</strain>
    </source>
</reference>
<gene>
    <name evidence="2" type="ORF">GCM10010451_02700</name>
</gene>
<evidence type="ECO:0000256" key="1">
    <source>
        <dbReference type="SAM" id="MobiDB-lite"/>
    </source>
</evidence>
<protein>
    <submittedName>
        <fullName evidence="2">Uncharacterized protein</fullName>
    </submittedName>
</protein>
<feature type="compositionally biased region" description="Basic and acidic residues" evidence="1">
    <location>
        <begin position="1"/>
        <end position="30"/>
    </location>
</feature>
<sequence>MGRELEPREEVHRGEPGRAETADVADDHPARAAATAVQQCPQRVAGPAHLIRGEGAAEHEYGWCLGVHDR</sequence>
<accession>A0ABP6NUM2</accession>
<dbReference type="Proteomes" id="UP001501866">
    <property type="component" value="Unassembled WGS sequence"/>
</dbReference>
<dbReference type="EMBL" id="BAAAUH010000001">
    <property type="protein sequence ID" value="GAA3158383.1"/>
    <property type="molecule type" value="Genomic_DNA"/>
</dbReference>
<name>A0ABP6NUM2_9ACTN</name>
<feature type="region of interest" description="Disordered" evidence="1">
    <location>
        <begin position="1"/>
        <end position="39"/>
    </location>
</feature>
<keyword evidence="3" id="KW-1185">Reference proteome</keyword>